<evidence type="ECO:0000313" key="1">
    <source>
        <dbReference type="EnsemblPlants" id="AVESA.00010b.r2.3CG0491920.1.CDS"/>
    </source>
</evidence>
<evidence type="ECO:0000313" key="2">
    <source>
        <dbReference type="Proteomes" id="UP001732700"/>
    </source>
</evidence>
<dbReference type="Proteomes" id="UP001732700">
    <property type="component" value="Chromosome 3C"/>
</dbReference>
<accession>A0ACD5VSK8</accession>
<reference evidence="1" key="2">
    <citation type="submission" date="2025-09" db="UniProtKB">
        <authorList>
            <consortium name="EnsemblPlants"/>
        </authorList>
    </citation>
    <scope>IDENTIFICATION</scope>
</reference>
<proteinExistence type="predicted"/>
<protein>
    <submittedName>
        <fullName evidence="1">Uncharacterized protein</fullName>
    </submittedName>
</protein>
<sequence>MAESLDVPLSDTNGSATTRREQSLGEPLSDTKASTTTQGEQSLGEPLSHSNGSATTQDEQSLDETLSDTEGYAIVQGEPSSDGDELIIVDEMDSLWDDVNTMVDFSTFVTYSVVKGFVKDVEKVVQKIASKDEEIRLLHQRLLQLGNGSLSLYEGRDRKYDEVYSIRQQLHAISKSLLNSEWGLPGSHYNSEGAEDVSKHRGKEQSLRNGPTKDESPKVSTEEVFVDASCLKHMDKDALIAHFNKEMNHMKRQHDKVVEENTEEIFALKRKLLNKERSNPSHLRNNKEFEQVRKKIEEVVKRLDGLLLENNKRTTSGIKAETLAVAGQQDKSNVVDSEIQQLQDTATNNQETACAFPTQASHFASMEADHAKKIGILESDIEDARIAAIICEEIEMILLREFVNEIKIELHGNEMEYNMKQDICSVIQNEAVAEAVLNLNSSLLKYSEEKSCTEAASTLQKQEIENLKLAVDSFSKVVREKEAFVCQIELGAMKGHMDLLFHQLDLLTDKVEKQDSCISEKNKEFDIIVGRLDQALQHVHQNENNFRELHDRFRNATDSLKEVEKQNHYLRNIIEEKEKTFTSTICKEKEFKERMTSLVESMRVFGNFVADQQTIMANKVQHSESRFCLLKDQCKHLTKEGNLLKKKALWYKEIAETKGSNLQKAELEVDLLGDEVEALTDLLAKIYIALDHYSPVLQHYTGVMETLNMIKKHISTAK</sequence>
<dbReference type="EnsemblPlants" id="AVESA.00010b.r2.3CG0491920.1">
    <property type="protein sequence ID" value="AVESA.00010b.r2.3CG0491920.1.CDS"/>
    <property type="gene ID" value="AVESA.00010b.r2.3CG0491920"/>
</dbReference>
<organism evidence="1 2">
    <name type="scientific">Avena sativa</name>
    <name type="common">Oat</name>
    <dbReference type="NCBI Taxonomy" id="4498"/>
    <lineage>
        <taxon>Eukaryota</taxon>
        <taxon>Viridiplantae</taxon>
        <taxon>Streptophyta</taxon>
        <taxon>Embryophyta</taxon>
        <taxon>Tracheophyta</taxon>
        <taxon>Spermatophyta</taxon>
        <taxon>Magnoliopsida</taxon>
        <taxon>Liliopsida</taxon>
        <taxon>Poales</taxon>
        <taxon>Poaceae</taxon>
        <taxon>BOP clade</taxon>
        <taxon>Pooideae</taxon>
        <taxon>Poodae</taxon>
        <taxon>Poeae</taxon>
        <taxon>Poeae Chloroplast Group 1 (Aveneae type)</taxon>
        <taxon>Aveninae</taxon>
        <taxon>Avena</taxon>
    </lineage>
</organism>
<name>A0ACD5VSK8_AVESA</name>
<keyword evidence="2" id="KW-1185">Reference proteome</keyword>
<reference evidence="1" key="1">
    <citation type="submission" date="2021-05" db="EMBL/GenBank/DDBJ databases">
        <authorList>
            <person name="Scholz U."/>
            <person name="Mascher M."/>
            <person name="Fiebig A."/>
        </authorList>
    </citation>
    <scope>NUCLEOTIDE SEQUENCE [LARGE SCALE GENOMIC DNA]</scope>
</reference>